<feature type="region of interest" description="N-acetyltransferase" evidence="18">
    <location>
        <begin position="272"/>
        <end position="513"/>
    </location>
</feature>
<comment type="caution">
    <text evidence="21">The sequence shown here is derived from an EMBL/GenBank/DDBJ whole genome shotgun (WGS) entry which is preliminary data.</text>
</comment>
<dbReference type="EC" id="2.7.7.23" evidence="18"/>
<sequence length="513" mass="53122">MSTDPQIFPQGAGRPDGVGVSAVIVLAAGGGTRMKSRTSKLLHRVAGRPLLSYAVQAAGSLEPDRLVVVVGHEREQVQAHLAEFAPEVSIAVQEHQNGTGDAVRAGLSVLPDDLDGVVVVTYGDVPMLSGATLAELVAAHEAEDNAVTVLTAVVDDPTGYGRVVRSGGAVERIVEQRDASPDEAVIREINSGIYVFDAATLREGLSGLTSDNAQGELYLTDVIGFANAAGRRVGAHRIDDVWQTEGVNDRVQLAAMNAEMNRRICEHWMREGVTIADPRTTWIEDDVALEPDVTLLPGTQLLGATSVAAGAVVGPDTTLRDVEVGENAHVIRTHGELAVIGPNADVGPWARLRPGTELGAGGKIGTFVETKNARIGAGSKVPHLTYCGDAILGEGVNVGAGTIFANYDGAHKSTTHLGDDVFIGSNSVLVAPVDIADGAFIAAGSAVTQDVPAGALGVARSHLHVSNGWVARTRPGSKADRSAAAHEGGIHPAVQASRDVLEADAAEKAEGGH</sequence>
<comment type="similarity">
    <text evidence="3 18">In the N-terminal section; belongs to the N-acetylglucosamine-1-phosphate uridyltransferase family.</text>
</comment>
<dbReference type="EMBL" id="ACVN02000053">
    <property type="protein sequence ID" value="ERK61409.1"/>
    <property type="molecule type" value="Genomic_DNA"/>
</dbReference>
<dbReference type="InterPro" id="IPR029044">
    <property type="entry name" value="Nucleotide-diphossugar_trans"/>
</dbReference>
<dbReference type="CDD" id="cd02540">
    <property type="entry name" value="GT2_GlmU_N_bac"/>
    <property type="match status" value="1"/>
</dbReference>
<comment type="pathway">
    <text evidence="18">Nucleotide-sugar biosynthesis; UDP-N-acetyl-alpha-D-glucosamine biosynthesis; UDP-N-acetyl-alpha-D-glucosamine from N-acetyl-alpha-D-glucosamine 1-phosphate: step 1/1.</text>
</comment>
<keyword evidence="12 18" id="KW-0511">Multifunctional enzyme</keyword>
<evidence type="ECO:0000256" key="13">
    <source>
        <dbReference type="ARBA" id="ARBA00023315"/>
    </source>
</evidence>
<dbReference type="AlphaFoldDB" id="U2QYZ2"/>
<dbReference type="InterPro" id="IPR038009">
    <property type="entry name" value="GlmU_C_LbH"/>
</dbReference>
<dbReference type="SUPFAM" id="SSF51161">
    <property type="entry name" value="Trimeric LpxA-like enzymes"/>
    <property type="match status" value="1"/>
</dbReference>
<evidence type="ECO:0000256" key="5">
    <source>
        <dbReference type="ARBA" id="ARBA00022679"/>
    </source>
</evidence>
<feature type="binding site" evidence="18">
    <location>
        <position position="124"/>
    </location>
    <ligand>
        <name>Mg(2+)</name>
        <dbReference type="ChEBI" id="CHEBI:18420"/>
    </ligand>
</feature>
<keyword evidence="22" id="KW-1185">Reference proteome</keyword>
<dbReference type="InterPro" id="IPR011004">
    <property type="entry name" value="Trimer_LpxA-like_sf"/>
</dbReference>
<dbReference type="RefSeq" id="WP_021796564.1">
    <property type="nucleotide sequence ID" value="NZ_ACVN02000053.1"/>
</dbReference>
<evidence type="ECO:0000256" key="14">
    <source>
        <dbReference type="ARBA" id="ARBA00023316"/>
    </source>
</evidence>
<keyword evidence="6 18" id="KW-0548">Nucleotidyltransferase</keyword>
<feature type="region of interest" description="Pyrophosphorylase" evidence="18">
    <location>
        <begin position="1"/>
        <end position="250"/>
    </location>
</feature>
<evidence type="ECO:0000256" key="4">
    <source>
        <dbReference type="ARBA" id="ARBA00022490"/>
    </source>
</evidence>
<dbReference type="GO" id="GO:0016020">
    <property type="term" value="C:membrane"/>
    <property type="evidence" value="ECO:0007669"/>
    <property type="project" value="GOC"/>
</dbReference>
<evidence type="ECO:0000256" key="12">
    <source>
        <dbReference type="ARBA" id="ARBA00023268"/>
    </source>
</evidence>
<keyword evidence="10 18" id="KW-0133">Cell shape</keyword>
<dbReference type="GO" id="GO:0000902">
    <property type="term" value="P:cell morphogenesis"/>
    <property type="evidence" value="ECO:0007669"/>
    <property type="project" value="UniProtKB-UniRule"/>
</dbReference>
<comment type="catalytic activity">
    <reaction evidence="15 18">
        <text>alpha-D-glucosamine 1-phosphate + acetyl-CoA = N-acetyl-alpha-D-glucosamine 1-phosphate + CoA + H(+)</text>
        <dbReference type="Rhea" id="RHEA:13725"/>
        <dbReference type="ChEBI" id="CHEBI:15378"/>
        <dbReference type="ChEBI" id="CHEBI:57287"/>
        <dbReference type="ChEBI" id="CHEBI:57288"/>
        <dbReference type="ChEBI" id="CHEBI:57776"/>
        <dbReference type="ChEBI" id="CHEBI:58516"/>
        <dbReference type="EC" id="2.3.1.157"/>
    </reaction>
</comment>
<feature type="region of interest" description="Disordered" evidence="19">
    <location>
        <begin position="471"/>
        <end position="492"/>
    </location>
</feature>
<feature type="binding site" evidence="18">
    <location>
        <position position="93"/>
    </location>
    <ligand>
        <name>UDP-N-acetyl-alpha-D-glucosamine</name>
        <dbReference type="ChEBI" id="CHEBI:57705"/>
    </ligand>
</feature>
<feature type="region of interest" description="Linker" evidence="18">
    <location>
        <begin position="251"/>
        <end position="271"/>
    </location>
</feature>
<keyword evidence="13 18" id="KW-0012">Acyltransferase</keyword>
<name>U2QYZ2_9ACTN</name>
<feature type="active site" description="Proton acceptor" evidence="18">
    <location>
        <position position="383"/>
    </location>
</feature>
<evidence type="ECO:0000256" key="11">
    <source>
        <dbReference type="ARBA" id="ARBA00022984"/>
    </source>
</evidence>
<evidence type="ECO:0000313" key="21">
    <source>
        <dbReference type="EMBL" id="ERK61409.1"/>
    </source>
</evidence>
<comment type="catalytic activity">
    <reaction evidence="16 18">
        <text>N-acetyl-alpha-D-glucosamine 1-phosphate + UTP + H(+) = UDP-N-acetyl-alpha-D-glucosamine + diphosphate</text>
        <dbReference type="Rhea" id="RHEA:13509"/>
        <dbReference type="ChEBI" id="CHEBI:15378"/>
        <dbReference type="ChEBI" id="CHEBI:33019"/>
        <dbReference type="ChEBI" id="CHEBI:46398"/>
        <dbReference type="ChEBI" id="CHEBI:57705"/>
        <dbReference type="ChEBI" id="CHEBI:57776"/>
        <dbReference type="EC" id="2.7.7.23"/>
    </reaction>
</comment>
<comment type="subunit">
    <text evidence="18">Homotrimer.</text>
</comment>
<evidence type="ECO:0000256" key="19">
    <source>
        <dbReference type="SAM" id="MobiDB-lite"/>
    </source>
</evidence>
<feature type="binding site" evidence="18">
    <location>
        <position position="460"/>
    </location>
    <ligand>
        <name>acetyl-CoA</name>
        <dbReference type="ChEBI" id="CHEBI:57288"/>
    </ligand>
</feature>
<dbReference type="NCBIfam" id="TIGR01173">
    <property type="entry name" value="glmU"/>
    <property type="match status" value="1"/>
</dbReference>
<feature type="binding site" evidence="18">
    <location>
        <position position="397"/>
    </location>
    <ligand>
        <name>UDP-N-acetyl-alpha-D-glucosamine</name>
        <dbReference type="ChEBI" id="CHEBI:57705"/>
    </ligand>
</feature>
<evidence type="ECO:0000256" key="6">
    <source>
        <dbReference type="ARBA" id="ARBA00022695"/>
    </source>
</evidence>
<feature type="binding site" evidence="18">
    <location>
        <begin position="406"/>
        <end position="407"/>
    </location>
    <ligand>
        <name>acetyl-CoA</name>
        <dbReference type="ChEBI" id="CHEBI:57288"/>
    </ligand>
</feature>
<dbReference type="GO" id="GO:0019134">
    <property type="term" value="F:glucosamine-1-phosphate N-acetyltransferase activity"/>
    <property type="evidence" value="ECO:0007669"/>
    <property type="project" value="UniProtKB-UniRule"/>
</dbReference>
<dbReference type="GeneID" id="95359355"/>
<comment type="subcellular location">
    <subcellularLocation>
        <location evidence="1 18">Cytoplasm</location>
    </subcellularLocation>
</comment>
<comment type="function">
    <text evidence="17 18">Catalyzes the last two sequential reactions in the de novo biosynthetic pathway for UDP-N-acetylglucosamine (UDP-GlcNAc). The C-terminal domain catalyzes the transfer of acetyl group from acetyl coenzyme A to glucosamine-1-phosphate (GlcN-1-P) to produce N-acetylglucosamine-1-phosphate (GlcNAc-1-P), which is converted into UDP-GlcNAc by the transfer of uridine 5-monophosphate (from uridine 5-triphosphate), a reaction catalyzed by the N-terminal domain.</text>
</comment>
<evidence type="ECO:0000256" key="15">
    <source>
        <dbReference type="ARBA" id="ARBA00048247"/>
    </source>
</evidence>
<feature type="binding site" evidence="18">
    <location>
        <position position="175"/>
    </location>
    <ligand>
        <name>UDP-N-acetyl-alpha-D-glucosamine</name>
        <dbReference type="ChEBI" id="CHEBI:57705"/>
    </ligand>
</feature>
<reference evidence="21" key="1">
    <citation type="submission" date="2013-08" db="EMBL/GenBank/DDBJ databases">
        <authorList>
            <person name="Durkin A.S."/>
            <person name="Haft D.R."/>
            <person name="McCorrison J."/>
            <person name="Torralba M."/>
            <person name="Gillis M."/>
            <person name="Haft D.H."/>
            <person name="Methe B."/>
            <person name="Sutton G."/>
            <person name="Nelson K.E."/>
        </authorList>
    </citation>
    <scope>NUCLEOTIDE SEQUENCE [LARGE SCALE GENOMIC DNA]</scope>
    <source>
        <strain evidence="21">F0233</strain>
    </source>
</reference>
<dbReference type="SUPFAM" id="SSF53448">
    <property type="entry name" value="Nucleotide-diphospho-sugar transferases"/>
    <property type="match status" value="1"/>
</dbReference>
<comment type="cofactor">
    <cofactor evidence="18">
        <name>Mg(2+)</name>
        <dbReference type="ChEBI" id="CHEBI:18420"/>
    </cofactor>
    <text evidence="18">Binds 1 Mg(2+) ion per subunit.</text>
</comment>
<dbReference type="UniPathway" id="UPA00113">
    <property type="reaction ID" value="UER00532"/>
</dbReference>
<feature type="binding site" evidence="18">
    <location>
        <position position="40"/>
    </location>
    <ligand>
        <name>UDP-N-acetyl-alpha-D-glucosamine</name>
        <dbReference type="ChEBI" id="CHEBI:57705"/>
    </ligand>
</feature>
<gene>
    <name evidence="18 21" type="primary">glmU</name>
    <name evidence="21" type="ORF">HMPREF0682_1178</name>
</gene>
<comment type="pathway">
    <text evidence="18">Nucleotide-sugar biosynthesis; UDP-N-acetyl-alpha-D-glucosamine biosynthesis; N-acetyl-alpha-D-glucosamine 1-phosphate from alpha-D-glucosamine 6-phosphate (route II): step 2/2.</text>
</comment>
<dbReference type="InterPro" id="IPR025877">
    <property type="entry name" value="MobA-like_NTP_Trfase"/>
</dbReference>
<dbReference type="Pfam" id="PF12804">
    <property type="entry name" value="NTP_transf_3"/>
    <property type="match status" value="1"/>
</dbReference>
<keyword evidence="11 18" id="KW-0573">Peptidoglycan synthesis</keyword>
<keyword evidence="9 18" id="KW-0460">Magnesium</keyword>
<dbReference type="GO" id="GO:0003977">
    <property type="term" value="F:UDP-N-acetylglucosamine diphosphorylase activity"/>
    <property type="evidence" value="ECO:0007669"/>
    <property type="project" value="UniProtKB-UniRule"/>
</dbReference>
<keyword evidence="5 18" id="KW-0808">Transferase</keyword>
<dbReference type="GO" id="GO:0008360">
    <property type="term" value="P:regulation of cell shape"/>
    <property type="evidence" value="ECO:0007669"/>
    <property type="project" value="UniProtKB-KW"/>
</dbReference>
<evidence type="ECO:0000256" key="8">
    <source>
        <dbReference type="ARBA" id="ARBA00022737"/>
    </source>
</evidence>
<feature type="domain" description="MobA-like NTP transferase" evidence="20">
    <location>
        <begin position="23"/>
        <end position="152"/>
    </location>
</feature>
<feature type="binding site" evidence="18">
    <location>
        <position position="425"/>
    </location>
    <ligand>
        <name>acetyl-CoA</name>
        <dbReference type="ChEBI" id="CHEBI:57288"/>
    </ligand>
</feature>
<feature type="binding site" evidence="18">
    <location>
        <begin position="26"/>
        <end position="29"/>
    </location>
    <ligand>
        <name>UDP-N-acetyl-alpha-D-glucosamine</name>
        <dbReference type="ChEBI" id="CHEBI:57705"/>
    </ligand>
</feature>
<dbReference type="HAMAP" id="MF_01631">
    <property type="entry name" value="GlmU"/>
    <property type="match status" value="1"/>
</dbReference>
<dbReference type="Gene3D" id="2.160.10.10">
    <property type="entry name" value="Hexapeptide repeat proteins"/>
    <property type="match status" value="1"/>
</dbReference>
<feature type="binding site" evidence="18">
    <location>
        <begin position="122"/>
        <end position="124"/>
    </location>
    <ligand>
        <name>UDP-N-acetyl-alpha-D-glucosamine</name>
        <dbReference type="ChEBI" id="CHEBI:57705"/>
    </ligand>
</feature>
<evidence type="ECO:0000256" key="17">
    <source>
        <dbReference type="ARBA" id="ARBA00049628"/>
    </source>
</evidence>
<feature type="binding site" evidence="18">
    <location>
        <position position="248"/>
    </location>
    <ligand>
        <name>Mg(2+)</name>
        <dbReference type="ChEBI" id="CHEBI:18420"/>
    </ligand>
</feature>
<evidence type="ECO:0000256" key="1">
    <source>
        <dbReference type="ARBA" id="ARBA00004496"/>
    </source>
</evidence>
<feature type="binding site" evidence="18">
    <location>
        <position position="386"/>
    </location>
    <ligand>
        <name>UDP-N-acetyl-alpha-D-glucosamine</name>
        <dbReference type="ChEBI" id="CHEBI:57705"/>
    </ligand>
</feature>
<dbReference type="PROSITE" id="PS00101">
    <property type="entry name" value="HEXAPEP_TRANSFERASES"/>
    <property type="match status" value="1"/>
</dbReference>
<dbReference type="UniPathway" id="UPA00973"/>
<dbReference type="GO" id="GO:0071555">
    <property type="term" value="P:cell wall organization"/>
    <property type="evidence" value="ECO:0007669"/>
    <property type="project" value="UniProtKB-KW"/>
</dbReference>
<dbReference type="InterPro" id="IPR001451">
    <property type="entry name" value="Hexapep"/>
</dbReference>
<dbReference type="Gene3D" id="3.90.550.10">
    <property type="entry name" value="Spore Coat Polysaccharide Biosynthesis Protein SpsA, Chain A"/>
    <property type="match status" value="1"/>
</dbReference>
<evidence type="ECO:0000256" key="18">
    <source>
        <dbReference type="HAMAP-Rule" id="MF_01631"/>
    </source>
</evidence>
<feature type="binding site" evidence="18">
    <location>
        <position position="400"/>
    </location>
    <ligand>
        <name>acetyl-CoA</name>
        <dbReference type="ChEBI" id="CHEBI:57288"/>
    </ligand>
</feature>
<dbReference type="GO" id="GO:0009245">
    <property type="term" value="P:lipid A biosynthetic process"/>
    <property type="evidence" value="ECO:0007669"/>
    <property type="project" value="UniProtKB-UniRule"/>
</dbReference>
<dbReference type="InterPro" id="IPR018357">
    <property type="entry name" value="Hexapep_transf_CS"/>
</dbReference>
<dbReference type="GO" id="GO:0006048">
    <property type="term" value="P:UDP-N-acetylglucosamine biosynthetic process"/>
    <property type="evidence" value="ECO:0007669"/>
    <property type="project" value="UniProtKB-UniPathway"/>
</dbReference>
<dbReference type="GO" id="GO:0005737">
    <property type="term" value="C:cytoplasm"/>
    <property type="evidence" value="ECO:0007669"/>
    <property type="project" value="UniProtKB-SubCell"/>
</dbReference>
<evidence type="ECO:0000313" key="22">
    <source>
        <dbReference type="Proteomes" id="UP000017052"/>
    </source>
</evidence>
<evidence type="ECO:0000256" key="3">
    <source>
        <dbReference type="ARBA" id="ARBA00007947"/>
    </source>
</evidence>
<evidence type="ECO:0000256" key="10">
    <source>
        <dbReference type="ARBA" id="ARBA00022960"/>
    </source>
</evidence>
<evidence type="ECO:0000256" key="9">
    <source>
        <dbReference type="ARBA" id="ARBA00022842"/>
    </source>
</evidence>
<organism evidence="21 22">
    <name type="scientific">Propionibacterium acidifaciens F0233</name>
    <dbReference type="NCBI Taxonomy" id="553198"/>
    <lineage>
        <taxon>Bacteria</taxon>
        <taxon>Bacillati</taxon>
        <taxon>Actinomycetota</taxon>
        <taxon>Actinomycetes</taxon>
        <taxon>Propionibacteriales</taxon>
        <taxon>Propionibacteriaceae</taxon>
        <taxon>Propionibacterium</taxon>
    </lineage>
</organism>
<keyword evidence="7 18" id="KW-0479">Metal-binding</keyword>
<dbReference type="Pfam" id="PF00132">
    <property type="entry name" value="Hexapep"/>
    <property type="match status" value="1"/>
</dbReference>
<dbReference type="NCBIfam" id="NF010932">
    <property type="entry name" value="PRK14352.1"/>
    <property type="match status" value="1"/>
</dbReference>
<keyword evidence="4 18" id="KW-0963">Cytoplasm</keyword>
<dbReference type="PANTHER" id="PTHR43584:SF3">
    <property type="entry name" value="BIFUNCTIONAL PROTEIN GLMU"/>
    <property type="match status" value="1"/>
</dbReference>
<feature type="binding site" evidence="18">
    <location>
        <position position="190"/>
    </location>
    <ligand>
        <name>UDP-N-acetyl-alpha-D-glucosamine</name>
        <dbReference type="ChEBI" id="CHEBI:57705"/>
    </ligand>
</feature>
<feature type="binding site" evidence="18">
    <location>
        <begin position="98"/>
        <end position="99"/>
    </location>
    <ligand>
        <name>UDP-N-acetyl-alpha-D-glucosamine</name>
        <dbReference type="ChEBI" id="CHEBI:57705"/>
    </ligand>
</feature>
<dbReference type="InterPro" id="IPR005882">
    <property type="entry name" value="Bifunctional_GlmU"/>
</dbReference>
<dbReference type="PANTHER" id="PTHR43584">
    <property type="entry name" value="NUCLEOTIDYL TRANSFERASE"/>
    <property type="match status" value="1"/>
</dbReference>
<evidence type="ECO:0000256" key="2">
    <source>
        <dbReference type="ARBA" id="ARBA00007707"/>
    </source>
</evidence>
<feature type="binding site" evidence="18">
    <location>
        <position position="248"/>
    </location>
    <ligand>
        <name>UDP-N-acetyl-alpha-D-glucosamine</name>
        <dbReference type="ChEBI" id="CHEBI:57705"/>
    </ligand>
</feature>
<feature type="binding site" evidence="18">
    <location>
        <position position="161"/>
    </location>
    <ligand>
        <name>UDP-N-acetyl-alpha-D-glucosamine</name>
        <dbReference type="ChEBI" id="CHEBI:57705"/>
    </ligand>
</feature>
<feature type="binding site" evidence="18">
    <location>
        <position position="353"/>
    </location>
    <ligand>
        <name>UDP-N-acetyl-alpha-D-glucosamine</name>
        <dbReference type="ChEBI" id="CHEBI:57705"/>
    </ligand>
</feature>
<dbReference type="CDD" id="cd03353">
    <property type="entry name" value="LbH_GlmU_C"/>
    <property type="match status" value="1"/>
</dbReference>
<feature type="binding site" evidence="18">
    <location>
        <position position="371"/>
    </location>
    <ligand>
        <name>UDP-N-acetyl-alpha-D-glucosamine</name>
        <dbReference type="ChEBI" id="CHEBI:57705"/>
    </ligand>
</feature>
<dbReference type="EC" id="2.3.1.157" evidence="18"/>
<dbReference type="GO" id="GO:0009252">
    <property type="term" value="P:peptidoglycan biosynthetic process"/>
    <property type="evidence" value="ECO:0007669"/>
    <property type="project" value="UniProtKB-UniRule"/>
</dbReference>
<feature type="binding site" evidence="18">
    <location>
        <position position="443"/>
    </location>
    <ligand>
        <name>acetyl-CoA</name>
        <dbReference type="ChEBI" id="CHEBI:57288"/>
    </ligand>
</feature>
<keyword evidence="8 18" id="KW-0677">Repeat</keyword>
<proteinExistence type="inferred from homology"/>
<keyword evidence="14 18" id="KW-0961">Cell wall biogenesis/degradation</keyword>
<dbReference type="Proteomes" id="UP000017052">
    <property type="component" value="Unassembled WGS sequence"/>
</dbReference>
<evidence type="ECO:0000256" key="7">
    <source>
        <dbReference type="ARBA" id="ARBA00022723"/>
    </source>
</evidence>
<dbReference type="OrthoDB" id="9775031at2"/>
<protein>
    <recommendedName>
        <fullName evidence="18">Bifunctional protein GlmU</fullName>
    </recommendedName>
    <domain>
        <recommendedName>
            <fullName evidence="18">UDP-N-acetylglucosamine pyrophosphorylase</fullName>
            <ecNumber evidence="18">2.7.7.23</ecNumber>
        </recommendedName>
        <alternativeName>
            <fullName evidence="18">N-acetylglucosamine-1-phosphate uridyltransferase</fullName>
        </alternativeName>
    </domain>
    <domain>
        <recommendedName>
            <fullName evidence="18">Glucosamine-1-phosphate N-acetyltransferase</fullName>
            <ecNumber evidence="18">2.3.1.157</ecNumber>
        </recommendedName>
    </domain>
</protein>
<dbReference type="InterPro" id="IPR050065">
    <property type="entry name" value="GlmU-like"/>
</dbReference>
<accession>U2QYZ2</accession>
<evidence type="ECO:0000256" key="16">
    <source>
        <dbReference type="ARBA" id="ARBA00048493"/>
    </source>
</evidence>
<comment type="pathway">
    <text evidence="18">Bacterial outer membrane biogenesis; LPS lipid A biosynthesis.</text>
</comment>
<evidence type="ECO:0000259" key="20">
    <source>
        <dbReference type="Pfam" id="PF12804"/>
    </source>
</evidence>
<comment type="similarity">
    <text evidence="2 18">In the C-terminal section; belongs to the transferase hexapeptide repeat family.</text>
</comment>
<dbReference type="GO" id="GO:0000287">
    <property type="term" value="F:magnesium ion binding"/>
    <property type="evidence" value="ECO:0007669"/>
    <property type="project" value="UniProtKB-UniRule"/>
</dbReference>